<proteinExistence type="predicted"/>
<reference evidence="1" key="1">
    <citation type="journal article" date="2014" name="PLoS ONE">
        <title>Transcriptome-Based Identification of ABC Transporters in the Western Tarnished Plant Bug Lygus hesperus.</title>
        <authorList>
            <person name="Hull J.J."/>
            <person name="Chaney K."/>
            <person name="Geib S.M."/>
            <person name="Fabrick J.A."/>
            <person name="Brent C.S."/>
            <person name="Walsh D."/>
            <person name="Lavine L.C."/>
        </authorList>
    </citation>
    <scope>NUCLEOTIDE SEQUENCE</scope>
</reference>
<gene>
    <name evidence="1" type="ORF">CM83_103344</name>
</gene>
<dbReference type="AlphaFoldDB" id="A0A0A9XNU2"/>
<evidence type="ECO:0008006" key="2">
    <source>
        <dbReference type="Google" id="ProtNLM"/>
    </source>
</evidence>
<name>A0A0A9XNU2_LYGHE</name>
<sequence>PSQPPEPAQTQCTIPPPPPLPNYLITEQHKLIIPKKKLKPRKATQFNIMLEFDGHTDATQFLRLFERLARTEGWATNSLRDRLANYLKGAPLIWYNRIETLDGFDKIPWNQFKTEFLDNFNQEQSEAERAVALYSRVQRNSEDINYYM</sequence>
<feature type="non-terminal residue" evidence="1">
    <location>
        <position position="148"/>
    </location>
</feature>
<dbReference type="EMBL" id="GBHO01023116">
    <property type="protein sequence ID" value="JAG20488.1"/>
    <property type="molecule type" value="Transcribed_RNA"/>
</dbReference>
<reference evidence="1" key="2">
    <citation type="submission" date="2014-07" db="EMBL/GenBank/DDBJ databases">
        <authorList>
            <person name="Hull J."/>
        </authorList>
    </citation>
    <scope>NUCLEOTIDE SEQUENCE</scope>
</reference>
<protein>
    <recommendedName>
        <fullName evidence="2">Retrotransposon gag domain-containing protein</fullName>
    </recommendedName>
</protein>
<accession>A0A0A9XNU2</accession>
<feature type="non-terminal residue" evidence="1">
    <location>
        <position position="1"/>
    </location>
</feature>
<evidence type="ECO:0000313" key="1">
    <source>
        <dbReference type="EMBL" id="JAG20488.1"/>
    </source>
</evidence>
<organism evidence="1">
    <name type="scientific">Lygus hesperus</name>
    <name type="common">Western plant bug</name>
    <dbReference type="NCBI Taxonomy" id="30085"/>
    <lineage>
        <taxon>Eukaryota</taxon>
        <taxon>Metazoa</taxon>
        <taxon>Ecdysozoa</taxon>
        <taxon>Arthropoda</taxon>
        <taxon>Hexapoda</taxon>
        <taxon>Insecta</taxon>
        <taxon>Pterygota</taxon>
        <taxon>Neoptera</taxon>
        <taxon>Paraneoptera</taxon>
        <taxon>Hemiptera</taxon>
        <taxon>Heteroptera</taxon>
        <taxon>Panheteroptera</taxon>
        <taxon>Cimicomorpha</taxon>
        <taxon>Miridae</taxon>
        <taxon>Mirini</taxon>
        <taxon>Lygus</taxon>
    </lineage>
</organism>